<organism evidence="20 21">
    <name type="scientific">Castilleja foliolosa</name>
    <dbReference type="NCBI Taxonomy" id="1961234"/>
    <lineage>
        <taxon>Eukaryota</taxon>
        <taxon>Viridiplantae</taxon>
        <taxon>Streptophyta</taxon>
        <taxon>Embryophyta</taxon>
        <taxon>Tracheophyta</taxon>
        <taxon>Spermatophyta</taxon>
        <taxon>Magnoliopsida</taxon>
        <taxon>eudicotyledons</taxon>
        <taxon>Gunneridae</taxon>
        <taxon>Pentapetalae</taxon>
        <taxon>asterids</taxon>
        <taxon>lamiids</taxon>
        <taxon>Lamiales</taxon>
        <taxon>Orobanchaceae</taxon>
        <taxon>Pedicularideae</taxon>
        <taxon>Castillejinae</taxon>
        <taxon>Castilleja</taxon>
    </lineage>
</organism>
<feature type="chain" id="PRO_5044525585" description="Peroxidase" evidence="18">
    <location>
        <begin position="26"/>
        <end position="330"/>
    </location>
</feature>
<evidence type="ECO:0000256" key="4">
    <source>
        <dbReference type="ARBA" id="ARBA00012313"/>
    </source>
</evidence>
<dbReference type="Pfam" id="PF00141">
    <property type="entry name" value="peroxidase"/>
    <property type="match status" value="1"/>
</dbReference>
<evidence type="ECO:0000256" key="10">
    <source>
        <dbReference type="ARBA" id="ARBA00023004"/>
    </source>
</evidence>
<evidence type="ECO:0000256" key="18">
    <source>
        <dbReference type="RuleBase" id="RU362060"/>
    </source>
</evidence>
<keyword evidence="8 15" id="KW-0106">Calcium</keyword>
<dbReference type="EC" id="1.11.1.7" evidence="4 18"/>
<keyword evidence="10 15" id="KW-0408">Iron</keyword>
<feature type="binding site" evidence="15">
    <location>
        <position position="95"/>
    </location>
    <ligand>
        <name>Ca(2+)</name>
        <dbReference type="ChEBI" id="CHEBI:29108"/>
        <label>1</label>
    </ligand>
</feature>
<keyword evidence="12" id="KW-0325">Glycoprotein</keyword>
<keyword evidence="7 15" id="KW-0479">Metal-binding</keyword>
<evidence type="ECO:0000256" key="3">
    <source>
        <dbReference type="ARBA" id="ARBA00006873"/>
    </source>
</evidence>
<dbReference type="PROSITE" id="PS00435">
    <property type="entry name" value="PEROXIDASE_1"/>
    <property type="match status" value="1"/>
</dbReference>
<evidence type="ECO:0000313" key="21">
    <source>
        <dbReference type="Proteomes" id="UP001632038"/>
    </source>
</evidence>
<dbReference type="GO" id="GO:0042744">
    <property type="term" value="P:hydrogen peroxide catabolic process"/>
    <property type="evidence" value="ECO:0007669"/>
    <property type="project" value="UniProtKB-KW"/>
</dbReference>
<evidence type="ECO:0000256" key="11">
    <source>
        <dbReference type="ARBA" id="ARBA00023157"/>
    </source>
</evidence>
<evidence type="ECO:0000256" key="6">
    <source>
        <dbReference type="ARBA" id="ARBA00022617"/>
    </source>
</evidence>
<keyword evidence="11 17" id="KW-1015">Disulfide bond</keyword>
<keyword evidence="5 18" id="KW-0575">Peroxidase</keyword>
<accession>A0ABD3CBU1</accession>
<keyword evidence="18" id="KW-0964">Secreted</keyword>
<dbReference type="GO" id="GO:0046872">
    <property type="term" value="F:metal ion binding"/>
    <property type="evidence" value="ECO:0007669"/>
    <property type="project" value="UniProtKB-UniRule"/>
</dbReference>
<evidence type="ECO:0000256" key="8">
    <source>
        <dbReference type="ARBA" id="ARBA00022837"/>
    </source>
</evidence>
<feature type="binding site" evidence="15">
    <location>
        <position position="251"/>
    </location>
    <ligand>
        <name>Ca(2+)</name>
        <dbReference type="ChEBI" id="CHEBI:29108"/>
        <label>2</label>
    </ligand>
</feature>
<dbReference type="PANTHER" id="PTHR31388:SF5">
    <property type="entry name" value="PEROXIDASE"/>
    <property type="match status" value="1"/>
</dbReference>
<dbReference type="FunFam" id="1.10.420.10:FF:000006">
    <property type="entry name" value="Peroxidase"/>
    <property type="match status" value="1"/>
</dbReference>
<dbReference type="GO" id="GO:0006979">
    <property type="term" value="P:response to oxidative stress"/>
    <property type="evidence" value="ECO:0007669"/>
    <property type="project" value="UniProtKB-UniRule"/>
</dbReference>
<dbReference type="InterPro" id="IPR010255">
    <property type="entry name" value="Haem_peroxidase_sf"/>
</dbReference>
<feature type="binding site" evidence="14">
    <location>
        <position position="171"/>
    </location>
    <ligand>
        <name>substrate</name>
    </ligand>
</feature>
<dbReference type="PRINTS" id="PR00461">
    <property type="entry name" value="PLPEROXIDASE"/>
</dbReference>
<evidence type="ECO:0000256" key="12">
    <source>
        <dbReference type="ARBA" id="ARBA00023180"/>
    </source>
</evidence>
<feature type="disulfide bond" evidence="17">
    <location>
        <begin position="128"/>
        <end position="325"/>
    </location>
</feature>
<comment type="cofactor">
    <cofactor evidence="15 18">
        <name>Ca(2+)</name>
        <dbReference type="ChEBI" id="CHEBI:29108"/>
    </cofactor>
    <text evidence="15 18">Binds 2 calcium ions per subunit.</text>
</comment>
<dbReference type="PANTHER" id="PTHR31388">
    <property type="entry name" value="PEROXIDASE 72-RELATED"/>
    <property type="match status" value="1"/>
</dbReference>
<feature type="disulfide bond" evidence="17">
    <location>
        <begin position="41"/>
        <end position="122"/>
    </location>
</feature>
<evidence type="ECO:0000256" key="13">
    <source>
        <dbReference type="PIRSR" id="PIRSR600823-1"/>
    </source>
</evidence>
<feature type="binding site" evidence="15">
    <location>
        <position position="202"/>
    </location>
    <ligand>
        <name>Ca(2+)</name>
        <dbReference type="ChEBI" id="CHEBI:29108"/>
        <label>2</label>
    </ligand>
</feature>
<dbReference type="InterPro" id="IPR002016">
    <property type="entry name" value="Haem_peroxidase"/>
</dbReference>
<dbReference type="Gene3D" id="1.10.520.10">
    <property type="match status" value="1"/>
</dbReference>
<dbReference type="InterPro" id="IPR000823">
    <property type="entry name" value="Peroxidase_pln"/>
</dbReference>
<dbReference type="SUPFAM" id="SSF48113">
    <property type="entry name" value="Heme-dependent peroxidases"/>
    <property type="match status" value="1"/>
</dbReference>
<evidence type="ECO:0000256" key="1">
    <source>
        <dbReference type="ARBA" id="ARBA00000189"/>
    </source>
</evidence>
<proteinExistence type="inferred from homology"/>
<feature type="binding site" evidence="15">
    <location>
        <position position="80"/>
    </location>
    <ligand>
        <name>Ca(2+)</name>
        <dbReference type="ChEBI" id="CHEBI:29108"/>
        <label>1</label>
    </ligand>
</feature>
<evidence type="ECO:0000256" key="17">
    <source>
        <dbReference type="PIRSR" id="PIRSR600823-5"/>
    </source>
</evidence>
<comment type="cofactor">
    <cofactor evidence="15 18">
        <name>heme b</name>
        <dbReference type="ChEBI" id="CHEBI:60344"/>
    </cofactor>
    <text evidence="15 18">Binds 1 heme b (iron(II)-protoporphyrin IX) group per subunit.</text>
</comment>
<comment type="subcellular location">
    <subcellularLocation>
        <location evidence="18">Secreted</location>
    </subcellularLocation>
</comment>
<dbReference type="PRINTS" id="PR00458">
    <property type="entry name" value="PEROXIDASE"/>
</dbReference>
<keyword evidence="21" id="KW-1185">Reference proteome</keyword>
<feature type="binding site" evidence="15">
    <location>
        <position position="82"/>
    </location>
    <ligand>
        <name>Ca(2+)</name>
        <dbReference type="ChEBI" id="CHEBI:29108"/>
        <label>1</label>
    </ligand>
</feature>
<comment type="similarity">
    <text evidence="18">Belongs to the peroxidase family. Classical plant (class III) peroxidase subfamily.</text>
</comment>
<dbReference type="EMBL" id="JAVIJP010000047">
    <property type="protein sequence ID" value="KAL3626546.1"/>
    <property type="molecule type" value="Genomic_DNA"/>
</dbReference>
<keyword evidence="18" id="KW-0732">Signal</keyword>
<comment type="similarity">
    <text evidence="3">Belongs to the peroxidase family. Ascorbate peroxidase subfamily.</text>
</comment>
<dbReference type="InterPro" id="IPR033905">
    <property type="entry name" value="Secretory_peroxidase"/>
</dbReference>
<feature type="binding site" evidence="15">
    <location>
        <position position="76"/>
    </location>
    <ligand>
        <name>Ca(2+)</name>
        <dbReference type="ChEBI" id="CHEBI:29108"/>
        <label>1</label>
    </ligand>
</feature>
<sequence>MAYFPSYKVILILAILIVSLSSSSANNKKQKLSNGFYKDSCPDLFHTVESVVKKAIKKEARMGASLLRLHFHDCFVNGCDASILLDDVTGSITGEKTAGPNNNSARGFETIDAIKTAVEGVCPQTVSCADILAIAARDSVVLLGGPTWDVKLGRRDSLNASLADANNNSIPAPTSSLANLTARFKQLGLNDHDLVALSGAHTIGLARCTTFRNRIHNDKNINDKFAITRRANCPSVSGSGDNNLAPLDLVTPRKFDNKYFKNLLDKKGLLHSDQELFNGGSTNSIVEKYSKDPEKFDDDFAKAMIKMGDISPLLGPNQGQIRLNCRKINN</sequence>
<feature type="domain" description="Plant heme peroxidase family profile" evidence="19">
    <location>
        <begin position="31"/>
        <end position="329"/>
    </location>
</feature>
<evidence type="ECO:0000256" key="5">
    <source>
        <dbReference type="ARBA" id="ARBA00022559"/>
    </source>
</evidence>
<comment type="catalytic activity">
    <reaction evidence="1 18">
        <text>2 a phenolic donor + H2O2 = 2 a phenolic radical donor + 2 H2O</text>
        <dbReference type="Rhea" id="RHEA:56136"/>
        <dbReference type="ChEBI" id="CHEBI:15377"/>
        <dbReference type="ChEBI" id="CHEBI:16240"/>
        <dbReference type="ChEBI" id="CHEBI:139520"/>
        <dbReference type="ChEBI" id="CHEBI:139521"/>
        <dbReference type="EC" id="1.11.1.7"/>
    </reaction>
</comment>
<dbReference type="Proteomes" id="UP001632038">
    <property type="component" value="Unassembled WGS sequence"/>
</dbReference>
<protein>
    <recommendedName>
        <fullName evidence="4 18">Peroxidase</fullName>
        <ecNumber evidence="4 18">1.11.1.7</ecNumber>
    </recommendedName>
</protein>
<comment type="caution">
    <text evidence="20">The sequence shown here is derived from an EMBL/GenBank/DDBJ whole genome shotgun (WGS) entry which is preliminary data.</text>
</comment>
<dbReference type="GO" id="GO:0020037">
    <property type="term" value="F:heme binding"/>
    <property type="evidence" value="ECO:0007669"/>
    <property type="project" value="UniProtKB-UniRule"/>
</dbReference>
<dbReference type="GO" id="GO:0140825">
    <property type="term" value="F:lactoperoxidase activity"/>
    <property type="evidence" value="ECO:0007669"/>
    <property type="project" value="UniProtKB-EC"/>
</dbReference>
<evidence type="ECO:0000256" key="15">
    <source>
        <dbReference type="PIRSR" id="PIRSR600823-3"/>
    </source>
</evidence>
<dbReference type="AlphaFoldDB" id="A0ABD3CBU1"/>
<evidence type="ECO:0000259" key="19">
    <source>
        <dbReference type="PROSITE" id="PS50873"/>
    </source>
</evidence>
<name>A0ABD3CBU1_9LAMI</name>
<feature type="site" description="Transition state stabilizer" evidence="16">
    <location>
        <position position="68"/>
    </location>
</feature>
<feature type="binding site" evidence="15">
    <location>
        <position position="73"/>
    </location>
    <ligand>
        <name>Ca(2+)</name>
        <dbReference type="ChEBI" id="CHEBI:29108"/>
        <label>1</label>
    </ligand>
</feature>
<feature type="disulfide bond" evidence="17">
    <location>
        <begin position="74"/>
        <end position="79"/>
    </location>
</feature>
<evidence type="ECO:0000256" key="9">
    <source>
        <dbReference type="ARBA" id="ARBA00023002"/>
    </source>
</evidence>
<dbReference type="CDD" id="cd00693">
    <property type="entry name" value="secretory_peroxidase"/>
    <property type="match status" value="1"/>
</dbReference>
<feature type="active site" description="Proton acceptor" evidence="13">
    <location>
        <position position="72"/>
    </location>
</feature>
<feature type="binding site" evidence="15">
    <location>
        <position position="78"/>
    </location>
    <ligand>
        <name>Ca(2+)</name>
        <dbReference type="ChEBI" id="CHEBI:29108"/>
        <label>1</label>
    </ligand>
</feature>
<feature type="disulfide bond" evidence="17">
    <location>
        <begin position="208"/>
        <end position="233"/>
    </location>
</feature>
<dbReference type="PROSITE" id="PS50873">
    <property type="entry name" value="PEROXIDASE_4"/>
    <property type="match status" value="1"/>
</dbReference>
<reference evidence="21" key="1">
    <citation type="journal article" date="2024" name="IScience">
        <title>Strigolactones Initiate the Formation of Haustorium-like Structures in Castilleja.</title>
        <authorList>
            <person name="Buerger M."/>
            <person name="Peterson D."/>
            <person name="Chory J."/>
        </authorList>
    </citation>
    <scope>NUCLEOTIDE SEQUENCE [LARGE SCALE GENOMIC DNA]</scope>
</reference>
<evidence type="ECO:0000256" key="14">
    <source>
        <dbReference type="PIRSR" id="PIRSR600823-2"/>
    </source>
</evidence>
<comment type="function">
    <text evidence="2">Removal of H(2)O(2), oxidation of toxic reductants, biosynthesis and degradation of lignin, suberization, auxin catabolism, response to environmental stresses such as wounding, pathogen attack and oxidative stress. These functions might be dependent on each isozyme/isoform in each plant tissue.</text>
</comment>
<dbReference type="Gene3D" id="1.10.420.10">
    <property type="entry name" value="Peroxidase, domain 2"/>
    <property type="match status" value="1"/>
</dbReference>
<dbReference type="InterPro" id="IPR019793">
    <property type="entry name" value="Peroxidases_heam-ligand_BS"/>
</dbReference>
<evidence type="ECO:0000256" key="7">
    <source>
        <dbReference type="ARBA" id="ARBA00022723"/>
    </source>
</evidence>
<dbReference type="GO" id="GO:0005576">
    <property type="term" value="C:extracellular region"/>
    <property type="evidence" value="ECO:0007669"/>
    <property type="project" value="UniProtKB-SubCell"/>
</dbReference>
<keyword evidence="6 18" id="KW-0349">Heme</keyword>
<dbReference type="InterPro" id="IPR019794">
    <property type="entry name" value="Peroxidases_AS"/>
</dbReference>
<feature type="binding site" evidence="15">
    <location>
        <position position="248"/>
    </location>
    <ligand>
        <name>Ca(2+)</name>
        <dbReference type="ChEBI" id="CHEBI:29108"/>
        <label>2</label>
    </ligand>
</feature>
<gene>
    <name evidence="20" type="ORF">CASFOL_030095</name>
</gene>
<evidence type="ECO:0000256" key="16">
    <source>
        <dbReference type="PIRSR" id="PIRSR600823-4"/>
    </source>
</evidence>
<dbReference type="FunFam" id="1.10.520.10:FF:000001">
    <property type="entry name" value="Peroxidase"/>
    <property type="match status" value="1"/>
</dbReference>
<evidence type="ECO:0000256" key="2">
    <source>
        <dbReference type="ARBA" id="ARBA00002322"/>
    </source>
</evidence>
<evidence type="ECO:0000313" key="20">
    <source>
        <dbReference type="EMBL" id="KAL3626546.1"/>
    </source>
</evidence>
<feature type="binding site" description="axial binding residue" evidence="15">
    <location>
        <position position="201"/>
    </location>
    <ligand>
        <name>heme b</name>
        <dbReference type="ChEBI" id="CHEBI:60344"/>
    </ligand>
    <ligandPart>
        <name>Fe</name>
        <dbReference type="ChEBI" id="CHEBI:18248"/>
    </ligandPart>
</feature>
<keyword evidence="9 18" id="KW-0560">Oxidoreductase</keyword>
<dbReference type="PROSITE" id="PS00436">
    <property type="entry name" value="PEROXIDASE_2"/>
    <property type="match status" value="1"/>
</dbReference>
<feature type="binding site" evidence="15">
    <location>
        <position position="256"/>
    </location>
    <ligand>
        <name>Ca(2+)</name>
        <dbReference type="ChEBI" id="CHEBI:29108"/>
        <label>2</label>
    </ligand>
</feature>
<feature type="signal peptide" evidence="18">
    <location>
        <begin position="1"/>
        <end position="25"/>
    </location>
</feature>
<keyword evidence="18" id="KW-0376">Hydrogen peroxide</keyword>